<dbReference type="PANTHER" id="PTHR30383">
    <property type="entry name" value="THIOESTERASE 1/PROTEASE 1/LYSOPHOSPHOLIPASE L1"/>
    <property type="match status" value="1"/>
</dbReference>
<reference evidence="2" key="2">
    <citation type="journal article" date="2021" name="PeerJ">
        <title>Extensive microbial diversity within the chicken gut microbiome revealed by metagenomics and culture.</title>
        <authorList>
            <person name="Gilroy R."/>
            <person name="Ravi A."/>
            <person name="Getino M."/>
            <person name="Pursley I."/>
            <person name="Horton D.L."/>
            <person name="Alikhan N.F."/>
            <person name="Baker D."/>
            <person name="Gharbi K."/>
            <person name="Hall N."/>
            <person name="Watson M."/>
            <person name="Adriaenssens E.M."/>
            <person name="Foster-Nyarko E."/>
            <person name="Jarju S."/>
            <person name="Secka A."/>
            <person name="Antonio M."/>
            <person name="Oren A."/>
            <person name="Chaudhuri R.R."/>
            <person name="La Ragione R."/>
            <person name="Hildebrand F."/>
            <person name="Pallen M.J."/>
        </authorList>
    </citation>
    <scope>NUCLEOTIDE SEQUENCE</scope>
    <source>
        <strain evidence="2">CHK199-13235</strain>
    </source>
</reference>
<dbReference type="SUPFAM" id="SSF52266">
    <property type="entry name" value="SGNH hydrolase"/>
    <property type="match status" value="1"/>
</dbReference>
<dbReference type="InterPro" id="IPR013830">
    <property type="entry name" value="SGNH_hydro"/>
</dbReference>
<name>A0A9D1K068_9FIRM</name>
<organism evidence="2 3">
    <name type="scientific">Candidatus Merdivicinus excrementipullorum</name>
    <dbReference type="NCBI Taxonomy" id="2840867"/>
    <lineage>
        <taxon>Bacteria</taxon>
        <taxon>Bacillati</taxon>
        <taxon>Bacillota</taxon>
        <taxon>Clostridia</taxon>
        <taxon>Eubacteriales</taxon>
        <taxon>Oscillospiraceae</taxon>
        <taxon>Oscillospiraceae incertae sedis</taxon>
        <taxon>Candidatus Merdivicinus</taxon>
    </lineage>
</organism>
<evidence type="ECO:0000313" key="2">
    <source>
        <dbReference type="EMBL" id="HIS77001.1"/>
    </source>
</evidence>
<evidence type="ECO:0000259" key="1">
    <source>
        <dbReference type="Pfam" id="PF13472"/>
    </source>
</evidence>
<dbReference type="Pfam" id="PF13472">
    <property type="entry name" value="Lipase_GDSL_2"/>
    <property type="match status" value="1"/>
</dbReference>
<evidence type="ECO:0000313" key="3">
    <source>
        <dbReference type="Proteomes" id="UP000824002"/>
    </source>
</evidence>
<feature type="domain" description="SGNH hydrolase-type esterase" evidence="1">
    <location>
        <begin position="7"/>
        <end position="202"/>
    </location>
</feature>
<dbReference type="Gene3D" id="3.40.50.1110">
    <property type="entry name" value="SGNH hydrolase"/>
    <property type="match status" value="1"/>
</dbReference>
<dbReference type="InterPro" id="IPR036514">
    <property type="entry name" value="SGNH_hydro_sf"/>
</dbReference>
<reference evidence="2" key="1">
    <citation type="submission" date="2020-10" db="EMBL/GenBank/DDBJ databases">
        <authorList>
            <person name="Gilroy R."/>
        </authorList>
    </citation>
    <scope>NUCLEOTIDE SEQUENCE</scope>
    <source>
        <strain evidence="2">CHK199-13235</strain>
    </source>
</reference>
<accession>A0A9D1K068</accession>
<sequence>MIQKVLFWGDSITDGGRLKGRENQWDLNHQIGHCYAYLISAGLGFQYPRRDFRFFDRGVSGFRVSDLYAHLHEDVLPLRPDCVSILIGVNDCLQKFREGVGGSPEWFAQTYRLVLKELKKQLPGVSLILCEPFSLPVGDIGEDYSRWRAILEPLQAALPKLAEETGAVFVPLQKPFEDACKLRPASYWIWDGIHPTVSGHALLAREWEKAALPLLLSQR</sequence>
<gene>
    <name evidence="2" type="ORF">IAB51_09370</name>
</gene>
<dbReference type="AlphaFoldDB" id="A0A9D1K068"/>
<dbReference type="GO" id="GO:0004622">
    <property type="term" value="F:phosphatidylcholine lysophospholipase activity"/>
    <property type="evidence" value="ECO:0007669"/>
    <property type="project" value="TreeGrafter"/>
</dbReference>
<protein>
    <submittedName>
        <fullName evidence="2">SGNH/GDSL hydrolase family protein</fullName>
    </submittedName>
</protein>
<comment type="caution">
    <text evidence="2">The sequence shown here is derived from an EMBL/GenBank/DDBJ whole genome shotgun (WGS) entry which is preliminary data.</text>
</comment>
<proteinExistence type="predicted"/>
<dbReference type="PANTHER" id="PTHR30383:SF5">
    <property type="entry name" value="SGNH HYDROLASE-TYPE ESTERASE DOMAIN-CONTAINING PROTEIN"/>
    <property type="match status" value="1"/>
</dbReference>
<dbReference type="InterPro" id="IPR051532">
    <property type="entry name" value="Ester_Hydrolysis_Enzymes"/>
</dbReference>
<keyword evidence="2" id="KW-0378">Hydrolase</keyword>
<dbReference type="Proteomes" id="UP000824002">
    <property type="component" value="Unassembled WGS sequence"/>
</dbReference>
<dbReference type="EMBL" id="DVJP01000062">
    <property type="protein sequence ID" value="HIS77001.1"/>
    <property type="molecule type" value="Genomic_DNA"/>
</dbReference>
<dbReference type="CDD" id="cd01834">
    <property type="entry name" value="SGNH_hydrolase_like_2"/>
    <property type="match status" value="1"/>
</dbReference>